<evidence type="ECO:0000313" key="2">
    <source>
        <dbReference type="Proteomes" id="UP001150581"/>
    </source>
</evidence>
<evidence type="ECO:0000313" key="1">
    <source>
        <dbReference type="EMBL" id="KAJ1902154.1"/>
    </source>
</evidence>
<protein>
    <submittedName>
        <fullName evidence="1">MAD2 mitotic arrest deficient-like 2</fullName>
    </submittedName>
</protein>
<sequence length="140" mass="15253">MAFPSSVLAVGKGTDISKVEAICDFLEVYIHSILFSRKVYPKTLFEDRFAYGIPVKASRHPELNQYIIDAIAAVKAELSNAAGDVMVDIIDGQGGSIESFVLELTTISGSYESKHDFDLRAALIRMSTLEPAAELPKVSI</sequence>
<gene>
    <name evidence="1" type="primary">MAD2L2</name>
    <name evidence="1" type="ORF">LPJ66_000243</name>
</gene>
<dbReference type="Proteomes" id="UP001150581">
    <property type="component" value="Unassembled WGS sequence"/>
</dbReference>
<organism evidence="1 2">
    <name type="scientific">Kickxella alabastrina</name>
    <dbReference type="NCBI Taxonomy" id="61397"/>
    <lineage>
        <taxon>Eukaryota</taxon>
        <taxon>Fungi</taxon>
        <taxon>Fungi incertae sedis</taxon>
        <taxon>Zoopagomycota</taxon>
        <taxon>Kickxellomycotina</taxon>
        <taxon>Kickxellomycetes</taxon>
        <taxon>Kickxellales</taxon>
        <taxon>Kickxellaceae</taxon>
        <taxon>Kickxella</taxon>
    </lineage>
</organism>
<proteinExistence type="predicted"/>
<name>A0ACC1IWQ1_9FUNG</name>
<dbReference type="EMBL" id="JANBPG010000005">
    <property type="protein sequence ID" value="KAJ1902154.1"/>
    <property type="molecule type" value="Genomic_DNA"/>
</dbReference>
<reference evidence="1" key="1">
    <citation type="submission" date="2022-07" db="EMBL/GenBank/DDBJ databases">
        <title>Phylogenomic reconstructions and comparative analyses of Kickxellomycotina fungi.</title>
        <authorList>
            <person name="Reynolds N.K."/>
            <person name="Stajich J.E."/>
            <person name="Barry K."/>
            <person name="Grigoriev I.V."/>
            <person name="Crous P."/>
            <person name="Smith M.E."/>
        </authorList>
    </citation>
    <scope>NUCLEOTIDE SEQUENCE</scope>
    <source>
        <strain evidence="1">Benny 63K</strain>
    </source>
</reference>
<accession>A0ACC1IWQ1</accession>
<comment type="caution">
    <text evidence="1">The sequence shown here is derived from an EMBL/GenBank/DDBJ whole genome shotgun (WGS) entry which is preliminary data.</text>
</comment>
<keyword evidence="2" id="KW-1185">Reference proteome</keyword>